<evidence type="ECO:0000256" key="10">
    <source>
        <dbReference type="PROSITE-ProRule" id="PRU10141"/>
    </source>
</evidence>
<sequence length="751" mass="82411">MATLHLGSAHFSATRQNAIKDAKEMQASIVQECIESGKEPPPYLLLELIGKGSFGRVYQARGTRPDQLVAVKIINIENGDALDPGADTFGDVLKEIETLKLLGSSGAKNVNTVVDALLVGHTMWMVTEYCAGGSVSTLMKPRGHLHEQWIVPILREVAEAVFWVHKQGIIHRDIKCANVFITEAGGVQLGDFGVAGIIQTKFDKRSTITGSLHWMAPELFNPTVRYGTEVDIWAFGSMAYEVASGLPPNATFRDIPQFGAYLKNHCPRLEGDRYSPGLRDFITLCMVEDPSQRPPIEELQRHPYIYDTEIDYPTVSLSRLVHAYKVWETQGGSRASLFSPGGAQREPTSDLASLVPDEWNFSTLDGLGQLSVPDPLQSVFEVYDTNVDVRSKPSRPHPRRRKLPPPNIKMPAAPLEKLFDPNTISNYQDNSRAFYAPPIGLMASELPLREHSDNSDTQNVRESLIDLDAALGEDVSQSADLSTIKPSSRFLSSEPTNSDRRRTLDWTFPTEASASAQPHFQPQSDPAGRDQELTLIQAQGGLVTGAPPDETVSDSRASALSLIDLDASLLDGLRETSRPSTASSDAPSEMWHTPFELERHASGPTLHPSTVREPSIYINDGDFSTSTAIDVPEEPSQIMLHSPQQINQQHLPSSDNEHAQLSRIPGHSSNIRQDGLPVLPLPPLPEPPSAGVLQGTGSSEDVKDELLQLISSLKDHLGFTSQFLDTIPSRNGHIVKREPSPQYGMITEVPR</sequence>
<dbReference type="EC" id="2.7.11.1" evidence="2"/>
<keyword evidence="4" id="KW-0808">Transferase</keyword>
<dbReference type="InterPro" id="IPR050629">
    <property type="entry name" value="STE20/SPS1-PAK"/>
</dbReference>
<dbReference type="PROSITE" id="PS50011">
    <property type="entry name" value="PROTEIN_KINASE_DOM"/>
    <property type="match status" value="1"/>
</dbReference>
<feature type="compositionally biased region" description="Polar residues" evidence="11">
    <location>
        <begin position="643"/>
        <end position="654"/>
    </location>
</feature>
<evidence type="ECO:0000256" key="3">
    <source>
        <dbReference type="ARBA" id="ARBA00022527"/>
    </source>
</evidence>
<comment type="similarity">
    <text evidence="1">Belongs to the protein kinase superfamily. STE Ser/Thr protein kinase family. STE20 subfamily.</text>
</comment>
<evidence type="ECO:0000256" key="4">
    <source>
        <dbReference type="ARBA" id="ARBA00022679"/>
    </source>
</evidence>
<proteinExistence type="inferred from homology"/>
<dbReference type="InterPro" id="IPR000719">
    <property type="entry name" value="Prot_kinase_dom"/>
</dbReference>
<dbReference type="GO" id="GO:0016301">
    <property type="term" value="F:kinase activity"/>
    <property type="evidence" value="ECO:0007669"/>
    <property type="project" value="UniProtKB-KW"/>
</dbReference>
<dbReference type="Gene3D" id="1.10.510.10">
    <property type="entry name" value="Transferase(Phosphotransferase) domain 1"/>
    <property type="match status" value="1"/>
</dbReference>
<evidence type="ECO:0000313" key="13">
    <source>
        <dbReference type="EMBL" id="KAK7397919.1"/>
    </source>
</evidence>
<keyword evidence="3" id="KW-0723">Serine/threonine-protein kinase</keyword>
<keyword evidence="5 10" id="KW-0547">Nucleotide-binding</keyword>
<evidence type="ECO:0000256" key="7">
    <source>
        <dbReference type="ARBA" id="ARBA00022840"/>
    </source>
</evidence>
<dbReference type="InterPro" id="IPR008271">
    <property type="entry name" value="Ser/Thr_kinase_AS"/>
</dbReference>
<dbReference type="Proteomes" id="UP001498476">
    <property type="component" value="Unassembled WGS sequence"/>
</dbReference>
<feature type="region of interest" description="Disordered" evidence="11">
    <location>
        <begin position="643"/>
        <end position="669"/>
    </location>
</feature>
<evidence type="ECO:0000313" key="14">
    <source>
        <dbReference type="Proteomes" id="UP001498476"/>
    </source>
</evidence>
<dbReference type="InterPro" id="IPR017441">
    <property type="entry name" value="Protein_kinase_ATP_BS"/>
</dbReference>
<evidence type="ECO:0000256" key="6">
    <source>
        <dbReference type="ARBA" id="ARBA00022777"/>
    </source>
</evidence>
<reference evidence="13 14" key="1">
    <citation type="journal article" date="2025" name="Microbiol. Resour. Announc.">
        <title>Draft genome sequences for Neonectria magnoliae and Neonectria punicea, canker pathogens of Liriodendron tulipifera and Acer saccharum in West Virginia.</title>
        <authorList>
            <person name="Petronek H.M."/>
            <person name="Kasson M.T."/>
            <person name="Metheny A.M."/>
            <person name="Stauder C.M."/>
            <person name="Lovett B."/>
            <person name="Lynch S.C."/>
            <person name="Garnas J.R."/>
            <person name="Kasson L.R."/>
            <person name="Stajich J.E."/>
        </authorList>
    </citation>
    <scope>NUCLEOTIDE SEQUENCE [LARGE SCALE GENOMIC DNA]</scope>
    <source>
        <strain evidence="13 14">NRRL 64653</strain>
    </source>
</reference>
<dbReference type="PANTHER" id="PTHR48012:SF10">
    <property type="entry name" value="FI20177P1"/>
    <property type="match status" value="1"/>
</dbReference>
<comment type="caution">
    <text evidence="13">The sequence shown here is derived from an EMBL/GenBank/DDBJ whole genome shotgun (WGS) entry which is preliminary data.</text>
</comment>
<dbReference type="Pfam" id="PF00069">
    <property type="entry name" value="Pkinase"/>
    <property type="match status" value="1"/>
</dbReference>
<evidence type="ECO:0000256" key="11">
    <source>
        <dbReference type="SAM" id="MobiDB-lite"/>
    </source>
</evidence>
<accession>A0ABR1GI43</accession>
<feature type="region of interest" description="Disordered" evidence="11">
    <location>
        <begin position="476"/>
        <end position="503"/>
    </location>
</feature>
<gene>
    <name evidence="13" type="primary">PAK5</name>
    <name evidence="13" type="ORF">QQX98_012712</name>
</gene>
<evidence type="ECO:0000256" key="2">
    <source>
        <dbReference type="ARBA" id="ARBA00012513"/>
    </source>
</evidence>
<dbReference type="InterPro" id="IPR011009">
    <property type="entry name" value="Kinase-like_dom_sf"/>
</dbReference>
<evidence type="ECO:0000259" key="12">
    <source>
        <dbReference type="PROSITE" id="PS50011"/>
    </source>
</evidence>
<feature type="compositionally biased region" description="Polar residues" evidence="11">
    <location>
        <begin position="476"/>
        <end position="496"/>
    </location>
</feature>
<dbReference type="EMBL" id="JAZAVJ010000408">
    <property type="protein sequence ID" value="KAK7397919.1"/>
    <property type="molecule type" value="Genomic_DNA"/>
</dbReference>
<name>A0ABR1GI43_9HYPO</name>
<feature type="binding site" evidence="10">
    <location>
        <position position="72"/>
    </location>
    <ligand>
        <name>ATP</name>
        <dbReference type="ChEBI" id="CHEBI:30616"/>
    </ligand>
</feature>
<protein>
    <recommendedName>
        <fullName evidence="2">non-specific serine/threonine protein kinase</fullName>
        <ecNumber evidence="2">2.7.11.1</ecNumber>
    </recommendedName>
</protein>
<dbReference type="PANTHER" id="PTHR48012">
    <property type="entry name" value="STERILE20-LIKE KINASE, ISOFORM B-RELATED"/>
    <property type="match status" value="1"/>
</dbReference>
<keyword evidence="6 13" id="KW-0418">Kinase</keyword>
<evidence type="ECO:0000256" key="5">
    <source>
        <dbReference type="ARBA" id="ARBA00022741"/>
    </source>
</evidence>
<comment type="catalytic activity">
    <reaction evidence="8">
        <text>L-threonyl-[protein] + ATP = O-phospho-L-threonyl-[protein] + ADP + H(+)</text>
        <dbReference type="Rhea" id="RHEA:46608"/>
        <dbReference type="Rhea" id="RHEA-COMP:11060"/>
        <dbReference type="Rhea" id="RHEA-COMP:11605"/>
        <dbReference type="ChEBI" id="CHEBI:15378"/>
        <dbReference type="ChEBI" id="CHEBI:30013"/>
        <dbReference type="ChEBI" id="CHEBI:30616"/>
        <dbReference type="ChEBI" id="CHEBI:61977"/>
        <dbReference type="ChEBI" id="CHEBI:456216"/>
        <dbReference type="EC" id="2.7.11.1"/>
    </reaction>
</comment>
<evidence type="ECO:0000256" key="8">
    <source>
        <dbReference type="ARBA" id="ARBA00047899"/>
    </source>
</evidence>
<keyword evidence="14" id="KW-1185">Reference proteome</keyword>
<feature type="compositionally biased region" description="Basic residues" evidence="11">
    <location>
        <begin position="392"/>
        <end position="403"/>
    </location>
</feature>
<dbReference type="PROSITE" id="PS00108">
    <property type="entry name" value="PROTEIN_KINASE_ST"/>
    <property type="match status" value="1"/>
</dbReference>
<feature type="region of interest" description="Disordered" evidence="11">
    <location>
        <begin position="389"/>
        <end position="413"/>
    </location>
</feature>
<dbReference type="PROSITE" id="PS00107">
    <property type="entry name" value="PROTEIN_KINASE_ATP"/>
    <property type="match status" value="1"/>
</dbReference>
<keyword evidence="7 10" id="KW-0067">ATP-binding</keyword>
<comment type="catalytic activity">
    <reaction evidence="9">
        <text>L-seryl-[protein] + ATP = O-phospho-L-seryl-[protein] + ADP + H(+)</text>
        <dbReference type="Rhea" id="RHEA:17989"/>
        <dbReference type="Rhea" id="RHEA-COMP:9863"/>
        <dbReference type="Rhea" id="RHEA-COMP:11604"/>
        <dbReference type="ChEBI" id="CHEBI:15378"/>
        <dbReference type="ChEBI" id="CHEBI:29999"/>
        <dbReference type="ChEBI" id="CHEBI:30616"/>
        <dbReference type="ChEBI" id="CHEBI:83421"/>
        <dbReference type="ChEBI" id="CHEBI:456216"/>
        <dbReference type="EC" id="2.7.11.1"/>
    </reaction>
</comment>
<evidence type="ECO:0000256" key="9">
    <source>
        <dbReference type="ARBA" id="ARBA00048679"/>
    </source>
</evidence>
<evidence type="ECO:0000256" key="1">
    <source>
        <dbReference type="ARBA" id="ARBA00008874"/>
    </source>
</evidence>
<organism evidence="13 14">
    <name type="scientific">Neonectria punicea</name>
    <dbReference type="NCBI Taxonomy" id="979145"/>
    <lineage>
        <taxon>Eukaryota</taxon>
        <taxon>Fungi</taxon>
        <taxon>Dikarya</taxon>
        <taxon>Ascomycota</taxon>
        <taxon>Pezizomycotina</taxon>
        <taxon>Sordariomycetes</taxon>
        <taxon>Hypocreomycetidae</taxon>
        <taxon>Hypocreales</taxon>
        <taxon>Nectriaceae</taxon>
        <taxon>Neonectria</taxon>
    </lineage>
</organism>
<dbReference type="SMART" id="SM00220">
    <property type="entry name" value="S_TKc"/>
    <property type="match status" value="1"/>
</dbReference>
<feature type="domain" description="Protein kinase" evidence="12">
    <location>
        <begin position="43"/>
        <end position="305"/>
    </location>
</feature>
<dbReference type="SUPFAM" id="SSF56112">
    <property type="entry name" value="Protein kinase-like (PK-like)"/>
    <property type="match status" value="1"/>
</dbReference>